<keyword evidence="1" id="KW-1133">Transmembrane helix</keyword>
<name>W6MH99_9EUCA</name>
<feature type="non-terminal residue" evidence="2">
    <location>
        <position position="1"/>
    </location>
</feature>
<feature type="transmembrane region" description="Helical" evidence="1">
    <location>
        <begin position="56"/>
        <end position="79"/>
    </location>
</feature>
<keyword evidence="1" id="KW-0812">Transmembrane</keyword>
<accession>W6MH99</accession>
<reference evidence="2" key="1">
    <citation type="submission" date="2013-06" db="EMBL/GenBank/DDBJ databases">
        <authorList>
            <person name="Groh K."/>
        </authorList>
    </citation>
    <scope>NUCLEOTIDE SEQUENCE</scope>
    <source>
        <tissue evidence="2">Antennules</tissue>
    </source>
</reference>
<evidence type="ECO:0000313" key="2">
    <source>
        <dbReference type="EMBL" id="CDK12613.1"/>
    </source>
</evidence>
<evidence type="ECO:0000256" key="1">
    <source>
        <dbReference type="SAM" id="Phobius"/>
    </source>
</evidence>
<keyword evidence="1" id="KW-0472">Membrane</keyword>
<gene>
    <name evidence="2" type="primary">IR4</name>
</gene>
<protein>
    <submittedName>
        <fullName evidence="2">IR4 protein</fullName>
    </submittedName>
</protein>
<dbReference type="AlphaFoldDB" id="W6MH99"/>
<dbReference type="EMBL" id="HABY01000084">
    <property type="protein sequence ID" value="CDK12613.1"/>
    <property type="molecule type" value="Transcribed_RNA"/>
</dbReference>
<feature type="non-terminal residue" evidence="2">
    <location>
        <position position="97"/>
    </location>
</feature>
<proteinExistence type="predicted"/>
<feature type="transmembrane region" description="Helical" evidence="1">
    <location>
        <begin position="21"/>
        <end position="44"/>
    </location>
</feature>
<organism evidence="2">
    <name type="scientific">Coenobita clypeatus</name>
    <dbReference type="NCBI Taxonomy" id="474045"/>
    <lineage>
        <taxon>Eukaryota</taxon>
        <taxon>Metazoa</taxon>
        <taxon>Ecdysozoa</taxon>
        <taxon>Arthropoda</taxon>
        <taxon>Crustacea</taxon>
        <taxon>Multicrustacea</taxon>
        <taxon>Malacostraca</taxon>
        <taxon>Eumalacostraca</taxon>
        <taxon>Eucarida</taxon>
        <taxon>Decapoda</taxon>
        <taxon>Pleocyemata</taxon>
        <taxon>Anomura</taxon>
        <taxon>Paguroidea</taxon>
        <taxon>Coenobitidae</taxon>
        <taxon>Coenobita</taxon>
    </lineage>
</organism>
<reference evidence="2" key="2">
    <citation type="submission" date="2014-02" db="EMBL/GenBank/DDBJ databases">
        <title>The hermit crab's nose antennal transcriptomics.</title>
        <authorList>
            <person name="Groh K.C."/>
            <person name="Vogel H."/>
            <person name="Stensmyr M.C."/>
            <person name="Grosse-Wilde E."/>
            <person name="Hansson B.S."/>
        </authorList>
    </citation>
    <scope>NUCLEOTIDE SEQUENCE</scope>
    <source>
        <tissue evidence="2">Antennules</tissue>
    </source>
</reference>
<sequence>SCQDNQWSRQPRGGSLGLLDAFFLVVWVAILAVLAVIMVIHSCLNPSTKVALKTSLGITNIWGMLVVLVVGVFTSFHLLHPGTPHSSFVHRLNFTAE</sequence>